<sequence length="409" mass="44638">MTAAAIGTHQTCPQCQGHLAGTDPAPPWCPACEWNLGAFDRHRVPRMWGLRAADRADHWLAFRLNRRQHASLAGRPVGHHGNPLARVAMLLLAAPLVLLVPLVLVAGVLLTLAGSIGAVLGPVLILCVLIMVWPHRRERHRNPWTVDRTAAPALFALLDRVATAAGTPMPHEVHLDHDVNAYSVVTLRRRRILGIGLPLWASLEPQERVALLAHEFGHFVNHDSRRGVVVLGGLRVLRAMLNMLTATVRQGSLWMVPVAVVVTPVLWLLSAALLVLSGRDGQRAEYLADRIAVRVAGSAATADLFDGLLVAGDLPAAMTAGHRNLADPRGWRTAGTALRASAPLESLRLLSLRHDAALLRSHPPTGLRHRMVRSRPEEQPQVAPTEQEWAAIDGELAPWFTRLARRLND</sequence>
<keyword evidence="6 11" id="KW-0378">Hydrolase</keyword>
<dbReference type="GO" id="GO:0004222">
    <property type="term" value="F:metalloendopeptidase activity"/>
    <property type="evidence" value="ECO:0007669"/>
    <property type="project" value="InterPro"/>
</dbReference>
<dbReference type="RefSeq" id="WP_203844272.1">
    <property type="nucleotide sequence ID" value="NZ_BAAAVW010000005.1"/>
</dbReference>
<comment type="cofactor">
    <cofactor evidence="11">
        <name>Zn(2+)</name>
        <dbReference type="ChEBI" id="CHEBI:29105"/>
    </cofactor>
    <text evidence="11">Binds 1 zinc ion per subunit.</text>
</comment>
<comment type="similarity">
    <text evidence="11">Belongs to the peptidase M48 family.</text>
</comment>
<keyword evidence="8 12" id="KW-1133">Transmembrane helix</keyword>
<evidence type="ECO:0000256" key="8">
    <source>
        <dbReference type="ARBA" id="ARBA00022989"/>
    </source>
</evidence>
<accession>A0A919PDV5</accession>
<protein>
    <recommendedName>
        <fullName evidence="13">Peptidase M48 domain-containing protein</fullName>
    </recommendedName>
</protein>
<evidence type="ECO:0000256" key="12">
    <source>
        <dbReference type="SAM" id="Phobius"/>
    </source>
</evidence>
<dbReference type="GO" id="GO:0046872">
    <property type="term" value="F:metal ion binding"/>
    <property type="evidence" value="ECO:0007669"/>
    <property type="project" value="UniProtKB-KW"/>
</dbReference>
<gene>
    <name evidence="14" type="ORF">Dsi01nite_004230</name>
</gene>
<evidence type="ECO:0000313" key="14">
    <source>
        <dbReference type="EMBL" id="GIG42382.1"/>
    </source>
</evidence>
<dbReference type="GO" id="GO:0005886">
    <property type="term" value="C:plasma membrane"/>
    <property type="evidence" value="ECO:0007669"/>
    <property type="project" value="UniProtKB-SubCell"/>
</dbReference>
<evidence type="ECO:0000313" key="15">
    <source>
        <dbReference type="Proteomes" id="UP000660611"/>
    </source>
</evidence>
<evidence type="ECO:0000256" key="1">
    <source>
        <dbReference type="ARBA" id="ARBA00004651"/>
    </source>
</evidence>
<keyword evidence="15" id="KW-1185">Reference proteome</keyword>
<evidence type="ECO:0000256" key="5">
    <source>
        <dbReference type="ARBA" id="ARBA00022723"/>
    </source>
</evidence>
<keyword evidence="3 11" id="KW-0645">Protease</keyword>
<evidence type="ECO:0000256" key="2">
    <source>
        <dbReference type="ARBA" id="ARBA00022475"/>
    </source>
</evidence>
<evidence type="ECO:0000256" key="11">
    <source>
        <dbReference type="RuleBase" id="RU003983"/>
    </source>
</evidence>
<keyword evidence="2" id="KW-1003">Cell membrane</keyword>
<comment type="caution">
    <text evidence="14">The sequence shown here is derived from an EMBL/GenBank/DDBJ whole genome shotgun (WGS) entry which is preliminary data.</text>
</comment>
<reference evidence="14" key="1">
    <citation type="submission" date="2021-01" db="EMBL/GenBank/DDBJ databases">
        <title>Whole genome shotgun sequence of Dactylosporangium siamense NBRC 106093.</title>
        <authorList>
            <person name="Komaki H."/>
            <person name="Tamura T."/>
        </authorList>
    </citation>
    <scope>NUCLEOTIDE SEQUENCE</scope>
    <source>
        <strain evidence="14">NBRC 106093</strain>
    </source>
</reference>
<evidence type="ECO:0000256" key="3">
    <source>
        <dbReference type="ARBA" id="ARBA00022670"/>
    </source>
</evidence>
<dbReference type="Gene3D" id="3.30.2010.10">
    <property type="entry name" value="Metalloproteases ('zincins'), catalytic domain"/>
    <property type="match status" value="1"/>
</dbReference>
<dbReference type="PANTHER" id="PTHR43221">
    <property type="entry name" value="PROTEASE HTPX"/>
    <property type="match status" value="1"/>
</dbReference>
<name>A0A919PDV5_9ACTN</name>
<keyword evidence="5" id="KW-0479">Metal-binding</keyword>
<keyword evidence="4 12" id="KW-0812">Transmembrane</keyword>
<dbReference type="Proteomes" id="UP000660611">
    <property type="component" value="Unassembled WGS sequence"/>
</dbReference>
<evidence type="ECO:0000256" key="7">
    <source>
        <dbReference type="ARBA" id="ARBA00022833"/>
    </source>
</evidence>
<dbReference type="AlphaFoldDB" id="A0A919PDV5"/>
<dbReference type="PANTHER" id="PTHR43221:SF1">
    <property type="entry name" value="PROTEASE HTPX"/>
    <property type="match status" value="1"/>
</dbReference>
<feature type="transmembrane region" description="Helical" evidence="12">
    <location>
        <begin position="84"/>
        <end position="106"/>
    </location>
</feature>
<evidence type="ECO:0000256" key="9">
    <source>
        <dbReference type="ARBA" id="ARBA00023049"/>
    </source>
</evidence>
<keyword evidence="7 11" id="KW-0862">Zinc</keyword>
<evidence type="ECO:0000259" key="13">
    <source>
        <dbReference type="Pfam" id="PF01435"/>
    </source>
</evidence>
<feature type="domain" description="Peptidase M48" evidence="13">
    <location>
        <begin position="155"/>
        <end position="374"/>
    </location>
</feature>
<keyword evidence="10 12" id="KW-0472">Membrane</keyword>
<dbReference type="InterPro" id="IPR050083">
    <property type="entry name" value="HtpX_protease"/>
</dbReference>
<dbReference type="Pfam" id="PF01435">
    <property type="entry name" value="Peptidase_M48"/>
    <property type="match status" value="1"/>
</dbReference>
<comment type="subcellular location">
    <subcellularLocation>
        <location evidence="1">Cell membrane</location>
        <topology evidence="1">Multi-pass membrane protein</topology>
    </subcellularLocation>
</comment>
<evidence type="ECO:0000256" key="10">
    <source>
        <dbReference type="ARBA" id="ARBA00023136"/>
    </source>
</evidence>
<dbReference type="CDD" id="cd07328">
    <property type="entry name" value="M48_Ste24p_like"/>
    <property type="match status" value="1"/>
</dbReference>
<evidence type="ECO:0000256" key="6">
    <source>
        <dbReference type="ARBA" id="ARBA00022801"/>
    </source>
</evidence>
<evidence type="ECO:0000256" key="4">
    <source>
        <dbReference type="ARBA" id="ARBA00022692"/>
    </source>
</evidence>
<dbReference type="EMBL" id="BONQ01000014">
    <property type="protein sequence ID" value="GIG42382.1"/>
    <property type="molecule type" value="Genomic_DNA"/>
</dbReference>
<dbReference type="GO" id="GO:0006508">
    <property type="term" value="P:proteolysis"/>
    <property type="evidence" value="ECO:0007669"/>
    <property type="project" value="UniProtKB-KW"/>
</dbReference>
<feature type="transmembrane region" description="Helical" evidence="12">
    <location>
        <begin position="254"/>
        <end position="276"/>
    </location>
</feature>
<proteinExistence type="inferred from homology"/>
<organism evidence="14 15">
    <name type="scientific">Dactylosporangium siamense</name>
    <dbReference type="NCBI Taxonomy" id="685454"/>
    <lineage>
        <taxon>Bacteria</taxon>
        <taxon>Bacillati</taxon>
        <taxon>Actinomycetota</taxon>
        <taxon>Actinomycetes</taxon>
        <taxon>Micromonosporales</taxon>
        <taxon>Micromonosporaceae</taxon>
        <taxon>Dactylosporangium</taxon>
    </lineage>
</organism>
<feature type="transmembrane region" description="Helical" evidence="12">
    <location>
        <begin position="112"/>
        <end position="133"/>
    </location>
</feature>
<dbReference type="InterPro" id="IPR001915">
    <property type="entry name" value="Peptidase_M48"/>
</dbReference>
<keyword evidence="9 11" id="KW-0482">Metalloprotease</keyword>